<dbReference type="InterPro" id="IPR017939">
    <property type="entry name" value="G-Glutamylcylcotransferase"/>
</dbReference>
<dbReference type="CDD" id="cd06661">
    <property type="entry name" value="GGCT_like"/>
    <property type="match status" value="1"/>
</dbReference>
<keyword evidence="7" id="KW-1185">Reference proteome</keyword>
<dbReference type="EMBL" id="QGMG01000017">
    <property type="protein sequence ID" value="TVY59014.1"/>
    <property type="molecule type" value="Genomic_DNA"/>
</dbReference>
<accession>A0A7D8V1L7</accession>
<evidence type="ECO:0000313" key="6">
    <source>
        <dbReference type="EMBL" id="TVY59014.1"/>
    </source>
</evidence>
<dbReference type="SUPFAM" id="SSF110857">
    <property type="entry name" value="Gamma-glutamyl cyclotransferase-like"/>
    <property type="match status" value="1"/>
</dbReference>
<evidence type="ECO:0000256" key="1">
    <source>
        <dbReference type="ARBA" id="ARBA00012346"/>
    </source>
</evidence>
<evidence type="ECO:0000313" key="7">
    <source>
        <dbReference type="Proteomes" id="UP000481288"/>
    </source>
</evidence>
<dbReference type="PANTHER" id="PTHR12935:SF0">
    <property type="entry name" value="GAMMA-GLUTAMYLCYCLOTRANSFERASE"/>
    <property type="match status" value="1"/>
</dbReference>
<dbReference type="InterPro" id="IPR009288">
    <property type="entry name" value="AIG2-like_dom"/>
</dbReference>
<name>A0A7D8V1L7_9HELO</name>
<sequence>MTNPANKTLYFAYGSNLSLTQMASRCPTSTYHALAALHGWKWIIGERGYANVVASPASATATSTFGLRGRPLAPADEDEDEEERGEDYVVGMLYYLEAADEASLDRAEGVPDAYVKQMLDVDVLGAGGKETGERVQALVYVDVARTGMGVCKEEYVGRMNRGVRDAEGKGMSASYGE</sequence>
<dbReference type="InterPro" id="IPR013024">
    <property type="entry name" value="GGCT-like"/>
</dbReference>
<protein>
    <recommendedName>
        <fullName evidence="1">gamma-glutamylcyclotransferase</fullName>
        <ecNumber evidence="1">4.3.2.9</ecNumber>
    </recommendedName>
</protein>
<dbReference type="PANTHER" id="PTHR12935">
    <property type="entry name" value="GAMMA-GLUTAMYLCYCLOTRANSFERASE"/>
    <property type="match status" value="1"/>
</dbReference>
<comment type="caution">
    <text evidence="6">The sequence shown here is derived from an EMBL/GenBank/DDBJ whole genome shotgun (WGS) entry which is preliminary data.</text>
</comment>
<organism evidence="6 7">
    <name type="scientific">Lachnellula cervina</name>
    <dbReference type="NCBI Taxonomy" id="1316786"/>
    <lineage>
        <taxon>Eukaryota</taxon>
        <taxon>Fungi</taxon>
        <taxon>Dikarya</taxon>
        <taxon>Ascomycota</taxon>
        <taxon>Pezizomycotina</taxon>
        <taxon>Leotiomycetes</taxon>
        <taxon>Helotiales</taxon>
        <taxon>Lachnaceae</taxon>
        <taxon>Lachnellula</taxon>
    </lineage>
</organism>
<dbReference type="Gene3D" id="3.10.490.10">
    <property type="entry name" value="Gamma-glutamyl cyclotransferase-like"/>
    <property type="match status" value="1"/>
</dbReference>
<feature type="active site" description="Proton acceptor" evidence="3">
    <location>
        <position position="108"/>
    </location>
</feature>
<evidence type="ECO:0000256" key="3">
    <source>
        <dbReference type="PIRSR" id="PIRSR617939-1"/>
    </source>
</evidence>
<proteinExistence type="predicted"/>
<dbReference type="Pfam" id="PF06094">
    <property type="entry name" value="GGACT"/>
    <property type="match status" value="1"/>
</dbReference>
<evidence type="ECO:0000259" key="5">
    <source>
        <dbReference type="Pfam" id="PF06094"/>
    </source>
</evidence>
<gene>
    <name evidence="6" type="ORF">LCER1_G000302</name>
</gene>
<dbReference type="Proteomes" id="UP000481288">
    <property type="component" value="Unassembled WGS sequence"/>
</dbReference>
<keyword evidence="2" id="KW-0456">Lyase</keyword>
<evidence type="ECO:0000256" key="4">
    <source>
        <dbReference type="PIRSR" id="PIRSR617939-2"/>
    </source>
</evidence>
<dbReference type="AlphaFoldDB" id="A0A7D8V1L7"/>
<reference evidence="6 7" key="1">
    <citation type="submission" date="2018-05" db="EMBL/GenBank/DDBJ databases">
        <title>Whole genome sequencing for identification of molecular markers to develop diagnostic detection tools for the regulated plant pathogen Lachnellula willkommii.</title>
        <authorList>
            <person name="Giroux E."/>
            <person name="Bilodeau G."/>
        </authorList>
    </citation>
    <scope>NUCLEOTIDE SEQUENCE [LARGE SCALE GENOMIC DNA]</scope>
    <source>
        <strain evidence="6 7">CBS 625.97</strain>
    </source>
</reference>
<dbReference type="InterPro" id="IPR036568">
    <property type="entry name" value="GGCT-like_sf"/>
</dbReference>
<dbReference type="OrthoDB" id="2924818at2759"/>
<dbReference type="EC" id="4.3.2.9" evidence="1"/>
<feature type="domain" description="Gamma-glutamylcyclotransferase AIG2-like" evidence="5">
    <location>
        <begin position="83"/>
        <end position="141"/>
    </location>
</feature>
<evidence type="ECO:0000256" key="2">
    <source>
        <dbReference type="ARBA" id="ARBA00023239"/>
    </source>
</evidence>
<dbReference type="GO" id="GO:0003839">
    <property type="term" value="F:gamma-glutamylcyclotransferase activity"/>
    <property type="evidence" value="ECO:0007669"/>
    <property type="project" value="UniProtKB-EC"/>
</dbReference>
<feature type="binding site" evidence="4">
    <location>
        <begin position="10"/>
        <end position="15"/>
    </location>
    <ligand>
        <name>substrate</name>
    </ligand>
</feature>